<keyword evidence="3" id="KW-1185">Reference proteome</keyword>
<feature type="transmembrane region" description="Helical" evidence="1">
    <location>
        <begin position="92"/>
        <end position="113"/>
    </location>
</feature>
<protein>
    <submittedName>
        <fullName evidence="2">Uncharacterized protein</fullName>
    </submittedName>
</protein>
<dbReference type="AlphaFoldDB" id="A0A858RCB4"/>
<feature type="transmembrane region" description="Helical" evidence="1">
    <location>
        <begin position="52"/>
        <end position="72"/>
    </location>
</feature>
<keyword evidence="1" id="KW-0472">Membrane</keyword>
<dbReference type="EMBL" id="CP051774">
    <property type="protein sequence ID" value="QJE94238.1"/>
    <property type="molecule type" value="Genomic_DNA"/>
</dbReference>
<keyword evidence="1" id="KW-1133">Transmembrane helix</keyword>
<dbReference type="RefSeq" id="WP_169452459.1">
    <property type="nucleotide sequence ID" value="NZ_CP051774.1"/>
</dbReference>
<dbReference type="Proteomes" id="UP000501812">
    <property type="component" value="Chromosome"/>
</dbReference>
<reference evidence="2 3" key="1">
    <citation type="submission" date="2020-04" db="EMBL/GenBank/DDBJ databases">
        <title>Luteolibacter sp. G-1-1-1 isolated from soil.</title>
        <authorList>
            <person name="Dahal R.H."/>
        </authorList>
    </citation>
    <scope>NUCLEOTIDE SEQUENCE [LARGE SCALE GENOMIC DNA]</scope>
    <source>
        <strain evidence="2 3">G-1-1-1</strain>
    </source>
</reference>
<dbReference type="KEGG" id="luo:HHL09_00045"/>
<evidence type="ECO:0000313" key="2">
    <source>
        <dbReference type="EMBL" id="QJE94238.1"/>
    </source>
</evidence>
<keyword evidence="1" id="KW-0812">Transmembrane</keyword>
<evidence type="ECO:0000313" key="3">
    <source>
        <dbReference type="Proteomes" id="UP000501812"/>
    </source>
</evidence>
<gene>
    <name evidence="2" type="ORF">HHL09_00045</name>
</gene>
<feature type="transmembrane region" description="Helical" evidence="1">
    <location>
        <begin position="27"/>
        <end position="45"/>
    </location>
</feature>
<organism evidence="2 3">
    <name type="scientific">Luteolibacter luteus</name>
    <dbReference type="NCBI Taxonomy" id="2728835"/>
    <lineage>
        <taxon>Bacteria</taxon>
        <taxon>Pseudomonadati</taxon>
        <taxon>Verrucomicrobiota</taxon>
        <taxon>Verrucomicrobiia</taxon>
        <taxon>Verrucomicrobiales</taxon>
        <taxon>Verrucomicrobiaceae</taxon>
        <taxon>Luteolibacter</taxon>
    </lineage>
</organism>
<proteinExistence type="predicted"/>
<name>A0A858RCB4_9BACT</name>
<sequence>MSTRILGLMMVGGVILEFLGSHWGQSIGVGGFVYLIAGAGVLCGIQAPVRFTALCGCVVMADCLAPIIWSLGMGRPLEFRSRVFDVTGPGSWTDYFLPAAYMFGESLLAFVVLRHRRLTYWTGAMKFFTAVITLLFLGRATLAISHEVRSRQLIRMFPEEVRIAEKLLLTHGGMLSSSMADRPLDEFIGLPSLHSVLFRERLSKRWGWTSSASVPPDQLRKATHWVKLPSGEWATIEFEFIVPE</sequence>
<feature type="transmembrane region" description="Helical" evidence="1">
    <location>
        <begin position="125"/>
        <end position="144"/>
    </location>
</feature>
<evidence type="ECO:0000256" key="1">
    <source>
        <dbReference type="SAM" id="Phobius"/>
    </source>
</evidence>
<accession>A0A858RCB4</accession>